<feature type="compositionally biased region" description="Polar residues" evidence="8">
    <location>
        <begin position="2698"/>
        <end position="2714"/>
    </location>
</feature>
<keyword evidence="5" id="KW-0227">DNA damage</keyword>
<dbReference type="Pfam" id="PF19704">
    <property type="entry name" value="DNAPKcs_CC5"/>
    <property type="match status" value="1"/>
</dbReference>
<dbReference type="Pfam" id="PF02259">
    <property type="entry name" value="FAT"/>
    <property type="match status" value="1"/>
</dbReference>
<accession>A0A2R6WPH2</accession>
<feature type="domain" description="FAT" evidence="10">
    <location>
        <begin position="2861"/>
        <end position="3528"/>
    </location>
</feature>
<dbReference type="InterPro" id="IPR037706">
    <property type="entry name" value="DNA-PK_dom"/>
</dbReference>
<evidence type="ECO:0000313" key="13">
    <source>
        <dbReference type="Proteomes" id="UP000244005"/>
    </source>
</evidence>
<feature type="domain" description="PI3K/PI4K catalytic" evidence="9">
    <location>
        <begin position="3733"/>
        <end position="4074"/>
    </location>
</feature>
<keyword evidence="3" id="KW-0808">Transferase</keyword>
<dbReference type="OMA" id="PSPMCRE"/>
<evidence type="ECO:0000313" key="12">
    <source>
        <dbReference type="EMBL" id="PTQ35723.1"/>
    </source>
</evidence>
<evidence type="ECO:0000259" key="9">
    <source>
        <dbReference type="PROSITE" id="PS50290"/>
    </source>
</evidence>
<evidence type="ECO:0000256" key="4">
    <source>
        <dbReference type="ARBA" id="ARBA00022553"/>
    </source>
</evidence>
<dbReference type="OrthoDB" id="431717at2759"/>
<dbReference type="Pfam" id="PF02260">
    <property type="entry name" value="FATC"/>
    <property type="match status" value="1"/>
</dbReference>
<dbReference type="GO" id="GO:0006303">
    <property type="term" value="P:double-strand break repair via nonhomologous end joining"/>
    <property type="evidence" value="ECO:0007669"/>
    <property type="project" value="InterPro"/>
</dbReference>
<feature type="repeat" description="TPR" evidence="7">
    <location>
        <begin position="2916"/>
        <end position="2949"/>
    </location>
</feature>
<feature type="region of interest" description="Disordered" evidence="8">
    <location>
        <begin position="3685"/>
        <end position="3704"/>
    </location>
</feature>
<dbReference type="Pfam" id="PF20500">
    <property type="entry name" value="DNA-PKcs_N"/>
    <property type="match status" value="1"/>
</dbReference>
<keyword evidence="13" id="KW-1185">Reference proteome</keyword>
<dbReference type="Gene3D" id="1.10.1070.11">
    <property type="entry name" value="Phosphatidylinositol 3-/4-kinase, catalytic domain"/>
    <property type="match status" value="1"/>
</dbReference>
<dbReference type="PROSITE" id="PS50290">
    <property type="entry name" value="PI3_4_KINASE_3"/>
    <property type="match status" value="1"/>
</dbReference>
<organism evidence="12 13">
    <name type="scientific">Marchantia polymorpha</name>
    <name type="common">Common liverwort</name>
    <name type="synonym">Marchantia aquatica</name>
    <dbReference type="NCBI Taxonomy" id="3197"/>
    <lineage>
        <taxon>Eukaryota</taxon>
        <taxon>Viridiplantae</taxon>
        <taxon>Streptophyta</taxon>
        <taxon>Embryophyta</taxon>
        <taxon>Marchantiophyta</taxon>
        <taxon>Marchantiopsida</taxon>
        <taxon>Marchantiidae</taxon>
        <taxon>Marchantiales</taxon>
        <taxon>Marchantiaceae</taxon>
        <taxon>Marchantia</taxon>
    </lineage>
</organism>
<dbReference type="SUPFAM" id="SSF48371">
    <property type="entry name" value="ARM repeat"/>
    <property type="match status" value="2"/>
</dbReference>
<dbReference type="GO" id="GO:0005730">
    <property type="term" value="C:nucleolus"/>
    <property type="evidence" value="ECO:0007669"/>
    <property type="project" value="UniProtKB-SubCell"/>
</dbReference>
<dbReference type="InterPro" id="IPR019734">
    <property type="entry name" value="TPR_rpt"/>
</dbReference>
<keyword evidence="3" id="KW-0723">Serine/threonine-protein kinase</keyword>
<evidence type="ECO:0000256" key="8">
    <source>
        <dbReference type="SAM" id="MobiDB-lite"/>
    </source>
</evidence>
<dbReference type="InterPro" id="IPR036940">
    <property type="entry name" value="PI3/4_kinase_cat_sf"/>
</dbReference>
<dbReference type="SMART" id="SM01344">
    <property type="entry name" value="NUC194"/>
    <property type="match status" value="1"/>
</dbReference>
<dbReference type="InterPro" id="IPR003152">
    <property type="entry name" value="FATC_dom"/>
</dbReference>
<dbReference type="Pfam" id="PF00454">
    <property type="entry name" value="PI3_PI4_kinase"/>
    <property type="match status" value="1"/>
</dbReference>
<evidence type="ECO:0000256" key="2">
    <source>
        <dbReference type="ARBA" id="ARBA00018077"/>
    </source>
</evidence>
<dbReference type="Gene3D" id="3.30.1010.10">
    <property type="entry name" value="Phosphatidylinositol 3-kinase Catalytic Subunit, Chain A, domain 4"/>
    <property type="match status" value="1"/>
</dbReference>
<dbReference type="EMBL" id="KZ772741">
    <property type="protein sequence ID" value="PTQ35723.1"/>
    <property type="molecule type" value="Genomic_DNA"/>
</dbReference>
<dbReference type="GO" id="GO:0005634">
    <property type="term" value="C:nucleus"/>
    <property type="evidence" value="ECO:0000318"/>
    <property type="project" value="GO_Central"/>
</dbReference>
<name>A0A2R6WPH2_MARPO</name>
<dbReference type="SMART" id="SM00146">
    <property type="entry name" value="PI3Kc"/>
    <property type="match status" value="1"/>
</dbReference>
<dbReference type="Pfam" id="PF08163">
    <property type="entry name" value="DNAPKcs_CC3"/>
    <property type="match status" value="1"/>
</dbReference>
<sequence length="4152" mass="467568">MDQKLVRCMTALKDEAEAARMGASASDLNSLISDVADLCKQALSDEDVSFALALVFDREDGIFSIVQLLLSIKERSVVKARETSLNFVSEFIEKVGERILPHVSFLKENCLLIFRRDDSKAVQAAALSPLLSLLETEITRKHITVANLDWTFGEVLLIEYRKAKTSGTLRSSILILLGYLVEYFPHTFSEENVNTLLKICLDTLEEQLRQSNKDPLFVLVSGVIKCLDSLLSWFDDSLPAGGSVEASRKIYIFLLQVVYYREDIKRYEVVRAGLRLLSRHAGRFALRLVEDSKDILSWLQVYCIHTNAPLRDAGILAFNEFISQVSNCLIHEESRLQNVQERYKHFMTTFFDILDAPSVDKMLLSLAIRGVGKLSPLIVKYSGKETLEKVFHRLSSLGGTTTTRGGEVYENYIGHSVILIGAFADIVNHFDRVEDFMVSFIAEVTGNIFYQFPELYPKQKQGVYNTMSAFFKAMYPKGPIFSIFLSNVVWSTLERTMETSEGVSGDVGLPLWPHYVELWSSLLDSLKVSVGEQGAVPVAETDDEHMSGELLLGNGTTDVTEIQGLVFDTIVRSIMKALTELNLKYRVRASNSLTSAQEEADSSLVEPETELENIEPLNLVHMRKYLNLVEFTQDFLSRPYAHLFMKWVHPFSCCVMELSHQYPLISGNYKLLTITITGADSIGFFQSKDLCKVSGHDADEMVTEEEWKVLLRAPKDQLEPQRGLPVSSEHQRLCQQLFRHYLQEVLVASRRYKLELLASCLRLCLSAPPVLIDIGSLVAPMQNAFKIGLRYPPLASVAMDALERWHRLYPRELEIWLPTIVRCLSDYMAEVETTELSDSSPSDLTTLESSSSRESLSRLQLARLKKTRAQASQAGPFELTQIRIQKFLGQIGGFNHHLVPELNLLQLAGTGGLAWDSVDRLQFTIPFRDEKYDIWLDPLLSRVVELAVSSSDRRIKVTASELLQALSLVMLGNSAKGPLLRKNEKDQSVYLDKIYKRLLPAVLRLAVDVEQVTRQLFNEFVKQLIHWFTSNLQKENPETMALLDAILDGLVDAENGSLREFCASCFGEFMSWSVRHTLPENDDFVNIASMLRRLYNRMDHPNPYKRLGAAMAAHRIYPVLRGNPNIVDRYIFELIFFCVKSLRLAESDDVQTGTAKQVNKTLDEYMKLVERNISALQRSRKDRPMFLTLDDFLEWLLHQSGQLQEACRSRCMRILSYICRLLPAGSLASWYRSKLDHGADMESIIGVFNYEEEDRPFDVWSIEEARHQLAVFTRSLHWYAWALRQEMITTRELLGKTRSSFVVSSFLHRVFTGHDSNSEWSSVTPGERESHRKLVCGAIVHLLGYIRQIVDSELGTRETGVFLPRRVDKGAVDMQLMEGLLPFSEPDFFELMCLALLRPRDLGFVATDSHHAEELAKLSLGVIQRLSVVSSDFKEGLTKRLMVLLADNKFDLSGIDLSLDGSGNSGSLGVEDAMSLLKGYQQLHLSGSLLSVLGKKEGKQMGEKLLARVFQFGREFPPILETIASEMVSLSLALGTSVQRLVELCLDEETISLPLQTRKAMPGGIFYLNFRRLIVQQVRFFFRDCLAFILKAAVGNRTARLLINAVLDDEIKSIEQGSSLSRDIFLKEMILHLKCLHPCCASYAGLADKQFFLEILQKVLLLDLRSENLLQHDQSSRSFIQESFISCIDGAENAGDSIDGISDKEASITLKTHVFVLVPLFFKPTFGQEFQSRLCRSLTKVVSDNLLVREADLPKGSIQRAMYTRMLSRLLEAVSLSCSVTLLEILFPLLLDPPKFAVRTLFDSLELLSQNIGEERTACLNLCIQLLGDSTKLPQLRRAVIDRVFVSLMNAASPLFVADWYSKRIKVIVDALGKPVNSIDAETEEECLVVKVCHYSLLELLFLKVDAPLIKEKITPSASNASLMKVTMSESRAKNDPVTCLHFENCTLWRDLHISAYKALAAITLRTQEQEKVFGLLFKEGSTGMIWQHLVDTIKVYNELPVETNQLASSFQTVRGMRDERRSRKTAQGDISASLSTLSSQYVVNIGLSQEPAVISSFVSQSKDHSEGDSASLGLEFNLGEGETVASGDKSVQENSSVSDHMVDTIPSDQDDFDQHPCMEVLLKLIERLHSKFGSGNREMPEWMKALHSTLQNAGTHINIRLFLTKVVVRTWRVFAPFAQVWFIPVVQTILIDPEKSGGMAFHYMLRDICITILQWNLPCPPDPGMASEFITHLMRVAAHPSSPVLRANVDIIRMFIDTWKKVLQFDKNIILEKLAFGGKGASGTDRSVRMQRALGLQLFGAIAASGLPLYDPACDMFIEKDLYQVLLQNLNFKGKEIYEASGELIGIVLKQRHQAAQDFRRPLDEQMLEAPLKQCLLKFCRESNLDYFLNILYKITFRFPQYGEAFASLLVDLLPKLPGVLKVITLDIFLRFPSCLRSLLSMLLPTLTKILTHRDEFAQLKCLQLLLELMKDVPDQSIHEKVLHVVCETFPTHESVDCRRLYYDLLICLHAIEGLKSDNLLIRSLLAGLTDSAEIVRSTVQKFWSSILSQNLRERLSQMINLMYDPSVEENWAQFTNVLLLKLCEDSVDYKRPIFNAPLSDCEFHEYTINTSYLGGSLPMTPLFSQSQAFPSSQDSRSQAVLASQNSKEDDEMIPRQAGMIRATYTATLSQTQDTLSSYPLASQESSLFAMSRKSSVTHTQVTSQETGSSTDSLPGLRRRIPLANAARSQVIRSVLNANRRREARAAQQASERANKIHMMRSYRTGELPDIEITHADILAPLSSLAEKDATFARLLVTVICRAVYSQPAGRQEDITSDIKSQMTQGIGKALEKTSNGISFVGCIEAICLEDATIWIQPRLIGQASLKSTNFHSGILLLEQELLHETFKETATPGSSSKRQKGAAGKVMKEQRNMQEAWLELAHLYKELGEEDIVLSVYQKKLTEKPITQKALEAQLGGDPGRGLILYDQALDTVDEDSGSYGDQATQVEQDIWYNQRLACLLDLNNWQLLLEDTLTQVRTDDSAEPDLQKLWEPNLKDPYLGLFVRGAAKLSTYGSLADEFVQSSFKEPLKREVLLKNYGTQLATLAVVNDQFDRARYYISYCYKSFRNQWAALHPLAIGARHRQVQKLQKITELDEFVEMMTNQQSEQLPRKLVEWRHRWPSSKLDSVEAWDDIVKNRLVFFHKIQGLVNRQVSTGSVLLGATDTRDKKSEALASKLDQERAHIFHQAAVGLRKVGAYNAAQSYMEEHMAAHQGTVKNGALDFKFFKGLVKLRCLQADRVKLIEASEATEMLQQVLNYVKSTAQKPWVESSHDWQMGLRLLEATVSSQLAWMNLDQASKLDTSSSTLDVSLSLLGSAYGAYSDIVSEQFLALGREKPKASRQLAKISLSFGLFCDELLKAAKSMECRDDIRSGILQGHATARLPPASAYPSVIVKHMMEAISLDASVRAQHGLARVLSLVGQYPETHTQFADVVKQVPCWVFISWIPQMLAVMDQDEGNILVPVLENVAKLYPQALYFPFHVSVKDFGPQGRRKTRRLATLLKSVSLEGMVRGLEDLTFPEQRFRDGLSQMKNCLIAGDKERALAVFAEIYEDCLNVNVMRKSLRGAGEYNLKFGRDWSKRVIKALGENGSKLVKMDEKKFMSAVGDLLANLQKAMLNLQTGVMSLGHLSKWMADFDQQTQISTNQESLSGGGGSSSKAAFRSSEGDIEIPGQYAGFREPSPDLHVKLLGFDQTLICLSSKQRPKVLTMRGSDEEEYKFVVKGGEDLRLDQRIEQLFEVMNSILQRDSQAARRGLTIRTFAVVPVSKSCGLLQFVENTCVLEDVIKDGLLCKMPNLRREGKDAPLAFLHKLRAQYHEWIMKRGGPSQAPPECYRNMYQKATSDEVTQKMSSIEAQMPWDTFRAGVSRWATSAESFLALRSQFAKSLSVISICGYVAGVGDRHLANTLVDMRTGALVPIDFGYSFGTGVILLPVPELIPFRLTNQLLNFLLPLDALGLLRTDMVHTLAALHASREVISAVMDVFVKEPLVDWKNEAMKTSSNFRDRKDGAEMESTFEQQHVELKVENAQRKLELWNPAAITIAELRSSVHARKPYSKALESIVRGSPDRNMRARTMGNICQSIREQVDCLIDQATDPNLLGRIWQGWQPWV</sequence>
<dbReference type="Gramene" id="Mp2g24120.2">
    <property type="protein sequence ID" value="Mp2g24120.2.cds"/>
    <property type="gene ID" value="Mp2g24120"/>
</dbReference>
<gene>
    <name evidence="12" type="ORF">MARPO_0069s0061</name>
</gene>
<keyword evidence="6" id="KW-0539">Nucleus</keyword>
<evidence type="ECO:0000256" key="5">
    <source>
        <dbReference type="ARBA" id="ARBA00022763"/>
    </source>
</evidence>
<dbReference type="GO" id="GO:0004674">
    <property type="term" value="F:protein serine/threonine kinase activity"/>
    <property type="evidence" value="ECO:0000318"/>
    <property type="project" value="GO_Central"/>
</dbReference>
<keyword evidence="7" id="KW-0802">TPR repeat</keyword>
<evidence type="ECO:0000256" key="1">
    <source>
        <dbReference type="ARBA" id="ARBA00004604"/>
    </source>
</evidence>
<evidence type="ECO:0000259" key="10">
    <source>
        <dbReference type="PROSITE" id="PS51189"/>
    </source>
</evidence>
<proteinExistence type="predicted"/>
<dbReference type="SUPFAM" id="SSF56112">
    <property type="entry name" value="Protein kinase-like (PK-like)"/>
    <property type="match status" value="1"/>
</dbReference>
<dbReference type="InterPro" id="IPR000403">
    <property type="entry name" value="PI3/4_kinase_cat_dom"/>
</dbReference>
<dbReference type="InterPro" id="IPR011989">
    <property type="entry name" value="ARM-like"/>
</dbReference>
<dbReference type="Gene3D" id="1.25.10.10">
    <property type="entry name" value="Leucine-rich Repeat Variant"/>
    <property type="match status" value="2"/>
</dbReference>
<dbReference type="InterPro" id="IPR046803">
    <property type="entry name" value="DNAPKcs_CC1-2"/>
</dbReference>
<feature type="compositionally biased region" description="Polar residues" evidence="8">
    <location>
        <begin position="2627"/>
        <end position="2647"/>
    </location>
</feature>
<dbReference type="GO" id="GO:0000723">
    <property type="term" value="P:telomere maintenance"/>
    <property type="evidence" value="ECO:0000318"/>
    <property type="project" value="GO_Central"/>
</dbReference>
<dbReference type="Pfam" id="PF20502">
    <property type="entry name" value="DNAPKcs_CC1-2"/>
    <property type="match status" value="1"/>
</dbReference>
<dbReference type="Gramene" id="Mp2g24120.1">
    <property type="protein sequence ID" value="Mp2g24120.1.cds"/>
    <property type="gene ID" value="Mp2g24120"/>
</dbReference>
<dbReference type="CDD" id="cd05172">
    <property type="entry name" value="PIKKc_DNA-PK"/>
    <property type="match status" value="1"/>
</dbReference>
<reference evidence="13" key="1">
    <citation type="journal article" date="2017" name="Cell">
        <title>Insights into land plant evolution garnered from the Marchantia polymorpha genome.</title>
        <authorList>
            <person name="Bowman J.L."/>
            <person name="Kohchi T."/>
            <person name="Yamato K.T."/>
            <person name="Jenkins J."/>
            <person name="Shu S."/>
            <person name="Ishizaki K."/>
            <person name="Yamaoka S."/>
            <person name="Nishihama R."/>
            <person name="Nakamura Y."/>
            <person name="Berger F."/>
            <person name="Adam C."/>
            <person name="Aki S.S."/>
            <person name="Althoff F."/>
            <person name="Araki T."/>
            <person name="Arteaga-Vazquez M.A."/>
            <person name="Balasubrmanian S."/>
            <person name="Barry K."/>
            <person name="Bauer D."/>
            <person name="Boehm C.R."/>
            <person name="Briginshaw L."/>
            <person name="Caballero-Perez J."/>
            <person name="Catarino B."/>
            <person name="Chen F."/>
            <person name="Chiyoda S."/>
            <person name="Chovatia M."/>
            <person name="Davies K.M."/>
            <person name="Delmans M."/>
            <person name="Demura T."/>
            <person name="Dierschke T."/>
            <person name="Dolan L."/>
            <person name="Dorantes-Acosta A.E."/>
            <person name="Eklund D.M."/>
            <person name="Florent S.N."/>
            <person name="Flores-Sandoval E."/>
            <person name="Fujiyama A."/>
            <person name="Fukuzawa H."/>
            <person name="Galik B."/>
            <person name="Grimanelli D."/>
            <person name="Grimwood J."/>
            <person name="Grossniklaus U."/>
            <person name="Hamada T."/>
            <person name="Haseloff J."/>
            <person name="Hetherington A.J."/>
            <person name="Higo A."/>
            <person name="Hirakawa Y."/>
            <person name="Hundley H.N."/>
            <person name="Ikeda Y."/>
            <person name="Inoue K."/>
            <person name="Inoue S.I."/>
            <person name="Ishida S."/>
            <person name="Jia Q."/>
            <person name="Kakita M."/>
            <person name="Kanazawa T."/>
            <person name="Kawai Y."/>
            <person name="Kawashima T."/>
            <person name="Kennedy M."/>
            <person name="Kinose K."/>
            <person name="Kinoshita T."/>
            <person name="Kohara Y."/>
            <person name="Koide E."/>
            <person name="Komatsu K."/>
            <person name="Kopischke S."/>
            <person name="Kubo M."/>
            <person name="Kyozuka J."/>
            <person name="Lagercrantz U."/>
            <person name="Lin S.S."/>
            <person name="Lindquist E."/>
            <person name="Lipzen A.M."/>
            <person name="Lu C.W."/>
            <person name="De Luna E."/>
            <person name="Martienssen R.A."/>
            <person name="Minamino N."/>
            <person name="Mizutani M."/>
            <person name="Mizutani M."/>
            <person name="Mochizuki N."/>
            <person name="Monte I."/>
            <person name="Mosher R."/>
            <person name="Nagasaki H."/>
            <person name="Nakagami H."/>
            <person name="Naramoto S."/>
            <person name="Nishitani K."/>
            <person name="Ohtani M."/>
            <person name="Okamoto T."/>
            <person name="Okumura M."/>
            <person name="Phillips J."/>
            <person name="Pollak B."/>
            <person name="Reinders A."/>
            <person name="Rovekamp M."/>
            <person name="Sano R."/>
            <person name="Sawa S."/>
            <person name="Schmid M.W."/>
            <person name="Shirakawa M."/>
            <person name="Solano R."/>
            <person name="Spunde A."/>
            <person name="Suetsugu N."/>
            <person name="Sugano S."/>
            <person name="Sugiyama A."/>
            <person name="Sun R."/>
            <person name="Suzuki Y."/>
            <person name="Takenaka M."/>
            <person name="Takezawa D."/>
            <person name="Tomogane H."/>
            <person name="Tsuzuki M."/>
            <person name="Ueda T."/>
            <person name="Umeda M."/>
            <person name="Ward J.M."/>
            <person name="Watanabe Y."/>
            <person name="Yazaki K."/>
            <person name="Yokoyama R."/>
            <person name="Yoshitake Y."/>
            <person name="Yotsui I."/>
            <person name="Zachgo S."/>
            <person name="Schmutz J."/>
        </authorList>
    </citation>
    <scope>NUCLEOTIDE SEQUENCE [LARGE SCALE GENOMIC DNA]</scope>
    <source>
        <strain evidence="13">Tak-1</strain>
    </source>
</reference>
<evidence type="ECO:0000259" key="11">
    <source>
        <dbReference type="PROSITE" id="PS51190"/>
    </source>
</evidence>
<dbReference type="PANTHER" id="PTHR11139">
    <property type="entry name" value="ATAXIA TELANGIECTASIA MUTATED ATM -RELATED"/>
    <property type="match status" value="1"/>
</dbReference>
<dbReference type="InterPro" id="IPR011009">
    <property type="entry name" value="Kinase-like_dom_sf"/>
</dbReference>
<dbReference type="SMART" id="SM01343">
    <property type="entry name" value="FATC"/>
    <property type="match status" value="1"/>
</dbReference>
<dbReference type="PROSITE" id="PS50005">
    <property type="entry name" value="TPR"/>
    <property type="match status" value="1"/>
</dbReference>
<dbReference type="PROSITE" id="PS51190">
    <property type="entry name" value="FATC"/>
    <property type="match status" value="1"/>
</dbReference>
<dbReference type="EMBL" id="KZ772741">
    <property type="protein sequence ID" value="PTQ35722.1"/>
    <property type="molecule type" value="Genomic_DNA"/>
</dbReference>
<dbReference type="InterPro" id="IPR016024">
    <property type="entry name" value="ARM-type_fold"/>
</dbReference>
<dbReference type="GO" id="GO:0004677">
    <property type="term" value="F:DNA-dependent protein kinase activity"/>
    <property type="evidence" value="ECO:0007669"/>
    <property type="project" value="InterPro"/>
</dbReference>
<dbReference type="PANTHER" id="PTHR11139:SF68">
    <property type="entry name" value="DNA-DEPENDENT PROTEIN KINASE CATALYTIC SUBUNIT"/>
    <property type="match status" value="1"/>
</dbReference>
<evidence type="ECO:0000256" key="6">
    <source>
        <dbReference type="ARBA" id="ARBA00023242"/>
    </source>
</evidence>
<dbReference type="GO" id="GO:0006302">
    <property type="term" value="P:double-strand break repair"/>
    <property type="evidence" value="ECO:0000318"/>
    <property type="project" value="GO_Central"/>
</dbReference>
<comment type="subcellular location">
    <subcellularLocation>
        <location evidence="1">Nucleus</location>
        <location evidence="1">Nucleolus</location>
    </subcellularLocation>
</comment>
<dbReference type="PROSITE" id="PS51189">
    <property type="entry name" value="FAT"/>
    <property type="match status" value="1"/>
</dbReference>
<dbReference type="Proteomes" id="UP000244005">
    <property type="component" value="Unassembled WGS sequence"/>
</dbReference>
<reference evidence="12" key="2">
    <citation type="submission" date="2017-12" db="EMBL/GenBank/DDBJ databases">
        <title>WGS assembly of Marchantia polymorpha.</title>
        <authorList>
            <person name="Bowman J.L."/>
            <person name="Kohchi T."/>
            <person name="Yamato K.T."/>
            <person name="Jenkins J."/>
            <person name="Shu S."/>
            <person name="Ishizaki K."/>
            <person name="Yamaoka S."/>
            <person name="Nishihama R."/>
            <person name="Nakamura Y."/>
            <person name="Berger F."/>
            <person name="Adam C."/>
            <person name="Aki S.S."/>
            <person name="Althoff F."/>
            <person name="Araki T."/>
            <person name="Arteaga-Vazquez M.A."/>
            <person name="Balasubrmanian S."/>
            <person name="Bauer D."/>
            <person name="Boehm C.R."/>
            <person name="Briginshaw L."/>
            <person name="Caballero-Perez J."/>
            <person name="Catarino B."/>
            <person name="Chen F."/>
            <person name="Chiyoda S."/>
            <person name="Chovatia M."/>
            <person name="Davies K.M."/>
            <person name="Delmans M."/>
            <person name="Demura T."/>
            <person name="Dierschke T."/>
            <person name="Dolan L."/>
            <person name="Dorantes-Acosta A.E."/>
            <person name="Eklund D.M."/>
            <person name="Florent S.N."/>
            <person name="Flores-Sandoval E."/>
            <person name="Fujiyama A."/>
            <person name="Fukuzawa H."/>
            <person name="Galik B."/>
            <person name="Grimanelli D."/>
            <person name="Grimwood J."/>
            <person name="Grossniklaus U."/>
            <person name="Hamada T."/>
            <person name="Haseloff J."/>
            <person name="Hetherington A.J."/>
            <person name="Higo A."/>
            <person name="Hirakawa Y."/>
            <person name="Hundley H.N."/>
            <person name="Ikeda Y."/>
            <person name="Inoue K."/>
            <person name="Inoue S."/>
            <person name="Ishida S."/>
            <person name="Jia Q."/>
            <person name="Kakita M."/>
            <person name="Kanazawa T."/>
            <person name="Kawai Y."/>
            <person name="Kawashima T."/>
            <person name="Kennedy M."/>
            <person name="Kinose K."/>
            <person name="Kinoshita T."/>
            <person name="Kohara Y."/>
            <person name="Koide E."/>
            <person name="Komatsu K."/>
            <person name="Kopischke S."/>
            <person name="Kubo M."/>
            <person name="Kyozuka J."/>
            <person name="Lagercrantz U."/>
            <person name="Lin S.S."/>
            <person name="Lindquist E."/>
            <person name="Lipzen A.M."/>
            <person name="Lu C."/>
            <person name="Luna E.D."/>
            <person name="Martienssen R.A."/>
            <person name="Minamino N."/>
            <person name="Mizutani M."/>
            <person name="Mizutani M."/>
            <person name="Mochizuki N."/>
            <person name="Monte I."/>
            <person name="Mosher R."/>
            <person name="Nagasaki H."/>
            <person name="Nakagami H."/>
            <person name="Naramoto S."/>
            <person name="Nishitani K."/>
            <person name="Ohtani M."/>
            <person name="Okamoto T."/>
            <person name="Okumura M."/>
            <person name="Phillips J."/>
            <person name="Pollak B."/>
            <person name="Reinders A."/>
            <person name="Roevekamp M."/>
            <person name="Sano R."/>
            <person name="Sawa S."/>
            <person name="Schmid M.W."/>
            <person name="Shirakawa M."/>
            <person name="Solano R."/>
            <person name="Spunde A."/>
            <person name="Suetsugu N."/>
            <person name="Sugano S."/>
            <person name="Sugiyama A."/>
            <person name="Sun R."/>
            <person name="Suzuki Y."/>
            <person name="Takenaka M."/>
            <person name="Takezawa D."/>
            <person name="Tomogane H."/>
            <person name="Tsuzuki M."/>
            <person name="Ueda T."/>
            <person name="Umeda M."/>
            <person name="Ward J.M."/>
            <person name="Watanabe Y."/>
            <person name="Yazaki K."/>
            <person name="Yokoyama R."/>
            <person name="Yoshitake Y."/>
            <person name="Yotsui I."/>
            <person name="Zachgo S."/>
            <person name="Schmutz J."/>
        </authorList>
    </citation>
    <scope>NUCLEOTIDE SEQUENCE [LARGE SCALE GENOMIC DNA]</scope>
    <source>
        <strain evidence="12">Tak-1</strain>
    </source>
</reference>
<keyword evidence="3" id="KW-0418">Kinase</keyword>
<evidence type="ECO:0000256" key="7">
    <source>
        <dbReference type="PROSITE-ProRule" id="PRU00339"/>
    </source>
</evidence>
<dbReference type="InterPro" id="IPR045581">
    <property type="entry name" value="DNAPKcs_CC5"/>
</dbReference>
<dbReference type="InterPro" id="IPR012582">
    <property type="entry name" value="DNAPKcs_CC3"/>
</dbReference>
<dbReference type="InterPro" id="IPR046804">
    <property type="entry name" value="DNA-PKcs_N"/>
</dbReference>
<feature type="region of interest" description="Disordered" evidence="8">
    <location>
        <begin position="2698"/>
        <end position="2717"/>
    </location>
</feature>
<feature type="domain" description="FATC" evidence="11">
    <location>
        <begin position="4120"/>
        <end position="4152"/>
    </location>
</feature>
<keyword evidence="4" id="KW-0597">Phosphoprotein</keyword>
<dbReference type="InterPro" id="IPR003151">
    <property type="entry name" value="PIK-rel_kinase_FAT"/>
</dbReference>
<feature type="region of interest" description="Disordered" evidence="8">
    <location>
        <begin position="2627"/>
        <end position="2652"/>
    </location>
</feature>
<protein>
    <recommendedName>
        <fullName evidence="2">DNA-dependent protein kinase catalytic subunit</fullName>
    </recommendedName>
</protein>
<dbReference type="InterPro" id="IPR014009">
    <property type="entry name" value="PIK_FAT"/>
</dbReference>
<dbReference type="InterPro" id="IPR050517">
    <property type="entry name" value="DDR_Repair_Kinase"/>
</dbReference>
<evidence type="ECO:0000256" key="3">
    <source>
        <dbReference type="ARBA" id="ARBA00022527"/>
    </source>
</evidence>